<dbReference type="Gene3D" id="3.30.160.60">
    <property type="entry name" value="Classic Zinc Finger"/>
    <property type="match status" value="1"/>
</dbReference>
<dbReference type="AlphaFoldDB" id="A0A8H7NTK4"/>
<proteinExistence type="predicted"/>
<comment type="caution">
    <text evidence="3">The sequence shown here is derived from an EMBL/GenBank/DDBJ whole genome shotgun (WGS) entry which is preliminary data.</text>
</comment>
<sequence>MRTCPVFDISIAGPEASQKSYISGSFLALQTIFALNSDLFQLHRPTNFYPTHHIASAPSAMASDPFLEFCDKLKELESAGADEWSFFSQIPAELAKVNEPENAEDSSDVPDLQALVQEMGWDLPPLDSEEVPSFESGISGVSSTEMPPRSSGSNTHVAEPTYQPAPFFGYPWPTYPAAAPYFGVPYGCQPTYIEGAMTPTAPTYWYPMGYNYGLALHGPHVTPYGVTSAPMSGLQYVGQTMDNIDYTNNGYGYTATPAPDTHRPRSKKARTRFRQPHVVRKPRTWTPAARNYQCSHCHEWFSRSGVRDRHITTGCTNGKQKEWQCPICLKMYSRTDSRGRHCHSQHGMSYKDAVEWVKERLSDRDPSENEGSPAPLDDY</sequence>
<feature type="domain" description="C2H2-type" evidence="2">
    <location>
        <begin position="325"/>
        <end position="346"/>
    </location>
</feature>
<reference evidence="3" key="1">
    <citation type="submission" date="2020-11" db="EMBL/GenBank/DDBJ databases">
        <authorList>
            <person name="Koelle M."/>
            <person name="Horta M.A.C."/>
            <person name="Nowrousian M."/>
            <person name="Ohm R.A."/>
            <person name="Benz P."/>
            <person name="Pilgard A."/>
        </authorList>
    </citation>
    <scope>NUCLEOTIDE SEQUENCE</scope>
    <source>
        <strain evidence="3">FPRL280</strain>
    </source>
</reference>
<evidence type="ECO:0000313" key="3">
    <source>
        <dbReference type="EMBL" id="KAF9802235.1"/>
    </source>
</evidence>
<accession>A0A8H7NTK4</accession>
<feature type="region of interest" description="Disordered" evidence="1">
    <location>
        <begin position="254"/>
        <end position="274"/>
    </location>
</feature>
<dbReference type="PROSITE" id="PS00028">
    <property type="entry name" value="ZINC_FINGER_C2H2_1"/>
    <property type="match status" value="1"/>
</dbReference>
<dbReference type="EMBL" id="JADOXO010000589">
    <property type="protein sequence ID" value="KAF9802235.1"/>
    <property type="molecule type" value="Genomic_DNA"/>
</dbReference>
<name>A0A8H7NTK4_9APHY</name>
<organism evidence="3 4">
    <name type="scientific">Rhodonia placenta</name>
    <dbReference type="NCBI Taxonomy" id="104341"/>
    <lineage>
        <taxon>Eukaryota</taxon>
        <taxon>Fungi</taxon>
        <taxon>Dikarya</taxon>
        <taxon>Basidiomycota</taxon>
        <taxon>Agaricomycotina</taxon>
        <taxon>Agaricomycetes</taxon>
        <taxon>Polyporales</taxon>
        <taxon>Adustoporiaceae</taxon>
        <taxon>Rhodonia</taxon>
    </lineage>
</organism>
<protein>
    <recommendedName>
        <fullName evidence="2">C2H2-type domain-containing protein</fullName>
    </recommendedName>
</protein>
<gene>
    <name evidence="3" type="ORF">IEO21_09923</name>
</gene>
<feature type="region of interest" description="Disordered" evidence="1">
    <location>
        <begin position="359"/>
        <end position="379"/>
    </location>
</feature>
<reference evidence="3" key="2">
    <citation type="journal article" name="Front. Microbiol.">
        <title>Degradative Capacity of Two Strains of Rhodonia placenta: From Phenotype to Genotype.</title>
        <authorList>
            <person name="Kolle M."/>
            <person name="Horta M.A.C."/>
            <person name="Nowrousian M."/>
            <person name="Ohm R.A."/>
            <person name="Benz J.P."/>
            <person name="Pilgard A."/>
        </authorList>
    </citation>
    <scope>NUCLEOTIDE SEQUENCE</scope>
    <source>
        <strain evidence="3">FPRL280</strain>
    </source>
</reference>
<feature type="compositionally biased region" description="Polar residues" evidence="1">
    <location>
        <begin position="139"/>
        <end position="156"/>
    </location>
</feature>
<feature type="compositionally biased region" description="Basic residues" evidence="1">
    <location>
        <begin position="264"/>
        <end position="274"/>
    </location>
</feature>
<feature type="region of interest" description="Disordered" evidence="1">
    <location>
        <begin position="132"/>
        <end position="158"/>
    </location>
</feature>
<dbReference type="InterPro" id="IPR013087">
    <property type="entry name" value="Znf_C2H2_type"/>
</dbReference>
<dbReference type="Proteomes" id="UP000639403">
    <property type="component" value="Unassembled WGS sequence"/>
</dbReference>
<evidence type="ECO:0000313" key="4">
    <source>
        <dbReference type="Proteomes" id="UP000639403"/>
    </source>
</evidence>
<evidence type="ECO:0000259" key="2">
    <source>
        <dbReference type="PROSITE" id="PS00028"/>
    </source>
</evidence>
<evidence type="ECO:0000256" key="1">
    <source>
        <dbReference type="SAM" id="MobiDB-lite"/>
    </source>
</evidence>